<feature type="domain" description="VOC" evidence="1">
    <location>
        <begin position="3"/>
        <end position="120"/>
    </location>
</feature>
<keyword evidence="3" id="KW-1185">Reference proteome</keyword>
<accession>A0A103E328</accession>
<sequence>MPTPNLILLYVKDPAESTRFYEKLVGKAPFAQFPTYVAFGFDSGLTLGLWSTQAQDFVSAGTGHRTELAFIVKSDAEVDALHDAWRESGVTIEQKPAHAVFGRTFVALDPDGHRIRVCTPDD</sequence>
<dbReference type="Proteomes" id="UP000062788">
    <property type="component" value="Unassembled WGS sequence"/>
</dbReference>
<dbReference type="RefSeq" id="WP_059516433.1">
    <property type="nucleotide sequence ID" value="NZ_LOWA01000030.1"/>
</dbReference>
<evidence type="ECO:0000313" key="3">
    <source>
        <dbReference type="Proteomes" id="UP000062788"/>
    </source>
</evidence>
<dbReference type="PANTHER" id="PTHR36503">
    <property type="entry name" value="BLR2520 PROTEIN"/>
    <property type="match status" value="1"/>
</dbReference>
<evidence type="ECO:0000313" key="2">
    <source>
        <dbReference type="EMBL" id="KVE27423.1"/>
    </source>
</evidence>
<dbReference type="InterPro" id="IPR029068">
    <property type="entry name" value="Glyas_Bleomycin-R_OHBP_Dase"/>
</dbReference>
<organism evidence="2 3">
    <name type="scientific">Burkholderia singularis</name>
    <dbReference type="NCBI Taxonomy" id="1503053"/>
    <lineage>
        <taxon>Bacteria</taxon>
        <taxon>Pseudomonadati</taxon>
        <taxon>Pseudomonadota</taxon>
        <taxon>Betaproteobacteria</taxon>
        <taxon>Burkholderiales</taxon>
        <taxon>Burkholderiaceae</taxon>
        <taxon>Burkholderia</taxon>
        <taxon>pseudomallei group</taxon>
    </lineage>
</organism>
<dbReference type="Gene3D" id="3.30.720.120">
    <property type="match status" value="1"/>
</dbReference>
<dbReference type="SUPFAM" id="SSF54593">
    <property type="entry name" value="Glyoxalase/Bleomycin resistance protein/Dihydroxybiphenyl dioxygenase"/>
    <property type="match status" value="1"/>
</dbReference>
<dbReference type="Gene3D" id="3.30.720.110">
    <property type="match status" value="1"/>
</dbReference>
<evidence type="ECO:0000259" key="1">
    <source>
        <dbReference type="PROSITE" id="PS51819"/>
    </source>
</evidence>
<dbReference type="EMBL" id="LOWA01000030">
    <property type="protein sequence ID" value="KVE27423.1"/>
    <property type="molecule type" value="Genomic_DNA"/>
</dbReference>
<dbReference type="PROSITE" id="PS51819">
    <property type="entry name" value="VOC"/>
    <property type="match status" value="1"/>
</dbReference>
<proteinExistence type="predicted"/>
<gene>
    <name evidence="2" type="ORF">WS67_11660</name>
</gene>
<dbReference type="OrthoDB" id="9806945at2"/>
<comment type="caution">
    <text evidence="2">The sequence shown here is derived from an EMBL/GenBank/DDBJ whole genome shotgun (WGS) entry which is preliminary data.</text>
</comment>
<dbReference type="PANTHER" id="PTHR36503:SF3">
    <property type="entry name" value="BLR0126 PROTEIN"/>
    <property type="match status" value="1"/>
</dbReference>
<dbReference type="InterPro" id="IPR004360">
    <property type="entry name" value="Glyas_Fos-R_dOase_dom"/>
</dbReference>
<dbReference type="AlphaFoldDB" id="A0A103E328"/>
<protein>
    <submittedName>
        <fullName evidence="2">Glyoxalase</fullName>
    </submittedName>
</protein>
<dbReference type="InterPro" id="IPR037523">
    <property type="entry name" value="VOC_core"/>
</dbReference>
<dbReference type="PIRSF" id="PIRSF039020">
    <property type="entry name" value="EhpR"/>
    <property type="match status" value="1"/>
</dbReference>
<dbReference type="InterPro" id="IPR026275">
    <property type="entry name" value="Glyoxalase/dOase/EhpR"/>
</dbReference>
<name>A0A103E328_9BURK</name>
<dbReference type="Pfam" id="PF00903">
    <property type="entry name" value="Glyoxalase"/>
    <property type="match status" value="1"/>
</dbReference>
<reference evidence="2 3" key="1">
    <citation type="submission" date="2015-11" db="EMBL/GenBank/DDBJ databases">
        <title>Expanding the genomic diversity of Burkholderia species for the development of highly accurate diagnostics.</title>
        <authorList>
            <person name="Sahl J."/>
            <person name="Keim P."/>
            <person name="Wagner D."/>
        </authorList>
    </citation>
    <scope>NUCLEOTIDE SEQUENCE [LARGE SCALE GENOMIC DNA]</scope>
    <source>
        <strain evidence="2 3">TSV85</strain>
    </source>
</reference>